<feature type="domain" description="C2H2-type" evidence="2">
    <location>
        <begin position="211"/>
        <end position="238"/>
    </location>
</feature>
<dbReference type="InterPro" id="IPR052090">
    <property type="entry name" value="Cytolytic_pore-forming_toxin"/>
</dbReference>
<dbReference type="SMART" id="SM00355">
    <property type="entry name" value="ZnF_C2H2"/>
    <property type="match status" value="2"/>
</dbReference>
<accession>A0ABQ8L096</accession>
<protein>
    <submittedName>
        <fullName evidence="3">Neoverrucotoxin subunit beta</fullName>
    </submittedName>
</protein>
<comment type="caution">
    <text evidence="3">The sequence shown here is derived from an EMBL/GenBank/DDBJ whole genome shotgun (WGS) entry which is preliminary data.</text>
</comment>
<evidence type="ECO:0000256" key="1">
    <source>
        <dbReference type="PROSITE-ProRule" id="PRU00042"/>
    </source>
</evidence>
<dbReference type="PROSITE" id="PS50157">
    <property type="entry name" value="ZINC_FINGER_C2H2_2"/>
    <property type="match status" value="2"/>
</dbReference>
<dbReference type="PANTHER" id="PTHR31594">
    <property type="entry name" value="AIG1-TYPE G DOMAIN-CONTAINING PROTEIN"/>
    <property type="match status" value="1"/>
</dbReference>
<sequence length="269" mass="30106">MEVAALGRPGWPGRRLSLGMLYDSRKYSFIPGPKPMEVAALGRPLSLGMLYDSRKDSFIPGVTLWDEKLLSENLYSHPQPETDLTFSRSDTLSDKSSLLDVSASLKASFLAGLVKVEGSGKFLHDTKSSNQQSRVTMFYSETTRYEELTMYHLGHFTYPEVFDKKTATHLVTAVLYGAQAFIVFDQTFSEEEKKHEIDGQLYAMVQSIPSYSIDGHGHRCSKEGNLKAHLRIHTGEKPFTCEQCGKCFTVKVNLKIHMSVHTALQVSAV</sequence>
<dbReference type="InterPro" id="IPR013087">
    <property type="entry name" value="Znf_C2H2_type"/>
</dbReference>
<dbReference type="Proteomes" id="UP000830375">
    <property type="component" value="Unassembled WGS sequence"/>
</dbReference>
<organism evidence="3 4">
    <name type="scientific">Labeo rohita</name>
    <name type="common">Indian major carp</name>
    <name type="synonym">Cyprinus rohita</name>
    <dbReference type="NCBI Taxonomy" id="84645"/>
    <lineage>
        <taxon>Eukaryota</taxon>
        <taxon>Metazoa</taxon>
        <taxon>Chordata</taxon>
        <taxon>Craniata</taxon>
        <taxon>Vertebrata</taxon>
        <taxon>Euteleostomi</taxon>
        <taxon>Actinopterygii</taxon>
        <taxon>Neopterygii</taxon>
        <taxon>Teleostei</taxon>
        <taxon>Ostariophysi</taxon>
        <taxon>Cypriniformes</taxon>
        <taxon>Cyprinidae</taxon>
        <taxon>Labeoninae</taxon>
        <taxon>Labeonini</taxon>
        <taxon>Labeo</taxon>
    </lineage>
</organism>
<evidence type="ECO:0000313" key="4">
    <source>
        <dbReference type="Proteomes" id="UP000830375"/>
    </source>
</evidence>
<gene>
    <name evidence="3" type="ORF">H4Q32_028368</name>
</gene>
<dbReference type="InterPro" id="IPR036236">
    <property type="entry name" value="Znf_C2H2_sf"/>
</dbReference>
<feature type="domain" description="C2H2-type" evidence="2">
    <location>
        <begin position="239"/>
        <end position="266"/>
    </location>
</feature>
<dbReference type="SUPFAM" id="SSF57667">
    <property type="entry name" value="beta-beta-alpha zinc fingers"/>
    <property type="match status" value="1"/>
</dbReference>
<dbReference type="PROSITE" id="PS00028">
    <property type="entry name" value="ZINC_FINGER_C2H2_1"/>
    <property type="match status" value="1"/>
</dbReference>
<keyword evidence="4" id="KW-1185">Reference proteome</keyword>
<keyword evidence="1" id="KW-0479">Metal-binding</keyword>
<dbReference type="Gene3D" id="3.30.160.60">
    <property type="entry name" value="Classic Zinc Finger"/>
    <property type="match status" value="2"/>
</dbReference>
<name>A0ABQ8L096_LABRO</name>
<evidence type="ECO:0000313" key="3">
    <source>
        <dbReference type="EMBL" id="KAI2644151.1"/>
    </source>
</evidence>
<dbReference type="Pfam" id="PF24674">
    <property type="entry name" value="MACPF_SNTX"/>
    <property type="match status" value="1"/>
</dbReference>
<keyword evidence="1" id="KW-0863">Zinc-finger</keyword>
<dbReference type="PANTHER" id="PTHR31594:SF11">
    <property type="entry name" value="NEOVERRUCOTOXIN SUBUNIT ALPHA-LIKE ISOFORM X1-RELATED"/>
    <property type="match status" value="1"/>
</dbReference>
<proteinExistence type="predicted"/>
<evidence type="ECO:0000259" key="2">
    <source>
        <dbReference type="PROSITE" id="PS50157"/>
    </source>
</evidence>
<dbReference type="EMBL" id="JACTAM010002617">
    <property type="protein sequence ID" value="KAI2644151.1"/>
    <property type="molecule type" value="Genomic_DNA"/>
</dbReference>
<dbReference type="InterPro" id="IPR056072">
    <property type="entry name" value="SNTX_MACPF/CDC-like_dom"/>
</dbReference>
<keyword evidence="1" id="KW-0862">Zinc</keyword>
<dbReference type="Pfam" id="PF00096">
    <property type="entry name" value="zf-C2H2"/>
    <property type="match status" value="1"/>
</dbReference>
<reference evidence="3 4" key="1">
    <citation type="submission" date="2022-01" db="EMBL/GenBank/DDBJ databases">
        <title>A high-quality chromosome-level genome assembly of rohu carp, Labeo rohita.</title>
        <authorList>
            <person name="Arick M.A. II"/>
            <person name="Hsu C.-Y."/>
            <person name="Magbanua Z."/>
            <person name="Pechanova O."/>
            <person name="Grover C."/>
            <person name="Miller E."/>
            <person name="Thrash A."/>
            <person name="Ezzel L."/>
            <person name="Alam S."/>
            <person name="Benzie J."/>
            <person name="Hamilton M."/>
            <person name="Karsi A."/>
            <person name="Lawrence M.L."/>
            <person name="Peterson D.G."/>
        </authorList>
    </citation>
    <scope>NUCLEOTIDE SEQUENCE [LARGE SCALE GENOMIC DNA]</scope>
    <source>
        <strain evidence="4">BAU-BD-2019</strain>
        <tissue evidence="3">Blood</tissue>
    </source>
</reference>